<keyword evidence="3 8" id="KW-0813">Transport</keyword>
<gene>
    <name evidence="9" type="ORF">CIPAW_04G019700</name>
    <name evidence="10" type="ORF">I3842_04G019800</name>
</gene>
<organism evidence="9 11">
    <name type="scientific">Carya illinoinensis</name>
    <name type="common">Pecan</name>
    <dbReference type="NCBI Taxonomy" id="32201"/>
    <lineage>
        <taxon>Eukaryota</taxon>
        <taxon>Viridiplantae</taxon>
        <taxon>Streptophyta</taxon>
        <taxon>Embryophyta</taxon>
        <taxon>Tracheophyta</taxon>
        <taxon>Spermatophyta</taxon>
        <taxon>Magnoliopsida</taxon>
        <taxon>eudicotyledons</taxon>
        <taxon>Gunneridae</taxon>
        <taxon>Pentapetalae</taxon>
        <taxon>rosids</taxon>
        <taxon>fabids</taxon>
        <taxon>Fagales</taxon>
        <taxon>Juglandaceae</taxon>
        <taxon>Carya</taxon>
    </lineage>
</organism>
<keyword evidence="5 8" id="KW-1133">Transmembrane helix</keyword>
<keyword evidence="4 8" id="KW-0812">Transmembrane</keyword>
<comment type="similarity">
    <text evidence="2 8">Belongs to the auxin efflux carrier (TC 2.A.69.1) family.</text>
</comment>
<reference evidence="9" key="1">
    <citation type="submission" date="2020-12" db="EMBL/GenBank/DDBJ databases">
        <title>WGS assembly of Carya illinoinensis cv. Pawnee.</title>
        <authorList>
            <person name="Platts A."/>
            <person name="Shu S."/>
            <person name="Wright S."/>
            <person name="Barry K."/>
            <person name="Edger P."/>
            <person name="Pires J.C."/>
            <person name="Schmutz J."/>
        </authorList>
    </citation>
    <scope>NUCLEOTIDE SEQUENCE</scope>
    <source>
        <tissue evidence="9">Leaf</tissue>
    </source>
</reference>
<dbReference type="InterPro" id="IPR051107">
    <property type="entry name" value="Auxin_Efflux_Carrier"/>
</dbReference>
<dbReference type="GO" id="GO:0005886">
    <property type="term" value="C:plasma membrane"/>
    <property type="evidence" value="ECO:0007669"/>
    <property type="project" value="TreeGrafter"/>
</dbReference>
<dbReference type="PANTHER" id="PTHR31752:SF40">
    <property type="entry name" value="AUXIN EFFLUX CARRIER COMPONENT 8"/>
    <property type="match status" value="1"/>
</dbReference>
<name>A0A8T1QPI9_CARIL</name>
<feature type="transmembrane region" description="Helical" evidence="8">
    <location>
        <begin position="336"/>
        <end position="358"/>
    </location>
</feature>
<comment type="caution">
    <text evidence="9">The sequence shown here is derived from an EMBL/GenBank/DDBJ whole genome shotgun (WGS) entry which is preliminary data.</text>
</comment>
<dbReference type="Proteomes" id="UP000811246">
    <property type="component" value="Chromosome 4"/>
</dbReference>
<dbReference type="EMBL" id="CM031828">
    <property type="protein sequence ID" value="KAG6715897.1"/>
    <property type="molecule type" value="Genomic_DNA"/>
</dbReference>
<proteinExistence type="inferred from homology"/>
<protein>
    <recommendedName>
        <fullName evidence="8">Auxin efflux carrier component</fullName>
    </recommendedName>
</protein>
<evidence type="ECO:0000313" key="9">
    <source>
        <dbReference type="EMBL" id="KAG6656397.1"/>
    </source>
</evidence>
<keyword evidence="6 8" id="KW-0472">Membrane</keyword>
<evidence type="ECO:0000313" key="11">
    <source>
        <dbReference type="Proteomes" id="UP000811609"/>
    </source>
</evidence>
<evidence type="ECO:0000256" key="6">
    <source>
        <dbReference type="ARBA" id="ARBA00023136"/>
    </source>
</evidence>
<dbReference type="InterPro" id="IPR014024">
    <property type="entry name" value="Auxin_eff_plant"/>
</dbReference>
<dbReference type="EMBL" id="CM031812">
    <property type="protein sequence ID" value="KAG6656397.1"/>
    <property type="molecule type" value="Genomic_DNA"/>
</dbReference>
<feature type="transmembrane region" description="Helical" evidence="8">
    <location>
        <begin position="71"/>
        <end position="89"/>
    </location>
</feature>
<dbReference type="GO" id="GO:0005783">
    <property type="term" value="C:endoplasmic reticulum"/>
    <property type="evidence" value="ECO:0007669"/>
    <property type="project" value="TreeGrafter"/>
</dbReference>
<accession>A0A8T1QPI9</accession>
<comment type="caution">
    <text evidence="8">Lacks conserved residue(s) required for the propagation of feature annotation.</text>
</comment>
<comment type="function">
    <text evidence="8">May act as a component of the auxin efflux carrier.</text>
</comment>
<dbReference type="AlphaFoldDB" id="A0A8T1QPI9"/>
<keyword evidence="11" id="KW-1185">Reference proteome</keyword>
<feature type="transmembrane region" description="Helical" evidence="8">
    <location>
        <begin position="7"/>
        <end position="28"/>
    </location>
</feature>
<dbReference type="NCBIfam" id="TIGR00946">
    <property type="entry name" value="2a69"/>
    <property type="match status" value="1"/>
</dbReference>
<feature type="transmembrane region" description="Helical" evidence="8">
    <location>
        <begin position="131"/>
        <end position="152"/>
    </location>
</feature>
<dbReference type="Pfam" id="PF03547">
    <property type="entry name" value="Mem_trans"/>
    <property type="match status" value="1"/>
</dbReference>
<reference evidence="10" key="2">
    <citation type="submission" date="2021-01" db="EMBL/GenBank/DDBJ databases">
        <authorList>
            <person name="Lovell J.T."/>
            <person name="Bentley N."/>
            <person name="Bhattarai G."/>
            <person name="Jenkins J.W."/>
            <person name="Sreedasyam A."/>
            <person name="Alarcon Y."/>
            <person name="Bock C."/>
            <person name="Boston L."/>
            <person name="Carlson J."/>
            <person name="Cervantes K."/>
            <person name="Clermont K."/>
            <person name="Krom N."/>
            <person name="Kubenka K."/>
            <person name="Mamidi S."/>
            <person name="Mattison C."/>
            <person name="Monteros M."/>
            <person name="Pisani C."/>
            <person name="Plott C."/>
            <person name="Rajasekar S."/>
            <person name="Rhein H.S."/>
            <person name="Rohla C."/>
            <person name="Song M."/>
            <person name="Hilaire R.S."/>
            <person name="Shu S."/>
            <person name="Wells L."/>
            <person name="Wang X."/>
            <person name="Webber J."/>
            <person name="Heerema R.J."/>
            <person name="Klein P."/>
            <person name="Conner P."/>
            <person name="Grauke L."/>
            <person name="Grimwood J."/>
            <person name="Schmutz J."/>
            <person name="Randall J.J."/>
        </authorList>
    </citation>
    <scope>NUCLEOTIDE SEQUENCE</scope>
    <source>
        <tissue evidence="10">Leaf</tissue>
    </source>
</reference>
<feature type="transmembrane region" description="Helical" evidence="8">
    <location>
        <begin position="101"/>
        <end position="125"/>
    </location>
</feature>
<evidence type="ECO:0000256" key="7">
    <source>
        <dbReference type="ARBA" id="ARBA00023294"/>
    </source>
</evidence>
<sequence length="361" mass="39507">MISLADVYHVVEATVPLYVVMIIAYISVKWWKLFTPDQCAGINKFVAKYSIPLLSFQVISTNNPYKMNLKLILADLLQKLIAFLVLTAVTKVSSRGDLNWIITGISLSTLPNTLILGLPLLTAMYGDEAAVLLSQIIVLQSLIWYNLLLFLFELSATKGAAPVTPALEAPETEIPQQAQTKEEEEVKVEVARIRTARKTKTMLILLTVGKNFIRNPNTHATSIGLIWASIHYKWGITMPEIVEQSIIIISNGGIGMAMFSLGLFMASRVSIIACGKRMAVVAMGMKFLMGPALMALSSTAVGLRGKVFREAIVQAALPQGIVPFVFAKEYDINPDILSTGVIFGILISVPIALGYYFLLAL</sequence>
<dbReference type="PANTHER" id="PTHR31752">
    <property type="entry name" value="AUXIN EFFLUX CARRIER COMPONENT 1B-RELATED"/>
    <property type="match status" value="1"/>
</dbReference>
<dbReference type="GO" id="GO:0009926">
    <property type="term" value="P:auxin polar transport"/>
    <property type="evidence" value="ECO:0007669"/>
    <property type="project" value="TreeGrafter"/>
</dbReference>
<feature type="transmembrane region" description="Helical" evidence="8">
    <location>
        <begin position="246"/>
        <end position="266"/>
    </location>
</feature>
<dbReference type="GO" id="GO:0010329">
    <property type="term" value="F:auxin efflux transmembrane transporter activity"/>
    <property type="evidence" value="ECO:0007669"/>
    <property type="project" value="TreeGrafter"/>
</dbReference>
<dbReference type="GO" id="GO:0009734">
    <property type="term" value="P:auxin-activated signaling pathway"/>
    <property type="evidence" value="ECO:0007669"/>
    <property type="project" value="UniProtKB-UniRule"/>
</dbReference>
<evidence type="ECO:0000256" key="2">
    <source>
        <dbReference type="ARBA" id="ARBA00009177"/>
    </source>
</evidence>
<feature type="transmembrane region" description="Helical" evidence="8">
    <location>
        <begin position="278"/>
        <end position="296"/>
    </location>
</feature>
<evidence type="ECO:0000256" key="8">
    <source>
        <dbReference type="RuleBase" id="RU362108"/>
    </source>
</evidence>
<comment type="subcellular location">
    <subcellularLocation>
        <location evidence="1 8">Membrane</location>
        <topology evidence="1 8">Multi-pass membrane protein</topology>
    </subcellularLocation>
</comment>
<evidence type="ECO:0000256" key="1">
    <source>
        <dbReference type="ARBA" id="ARBA00004141"/>
    </source>
</evidence>
<evidence type="ECO:0000256" key="5">
    <source>
        <dbReference type="ARBA" id="ARBA00022989"/>
    </source>
</evidence>
<evidence type="ECO:0000313" key="10">
    <source>
        <dbReference type="EMBL" id="KAG6715897.1"/>
    </source>
</evidence>
<evidence type="ECO:0000256" key="4">
    <source>
        <dbReference type="ARBA" id="ARBA00022692"/>
    </source>
</evidence>
<keyword evidence="7 8" id="KW-0927">Auxin signaling pathway</keyword>
<dbReference type="InterPro" id="IPR004776">
    <property type="entry name" value="Mem_transp_PIN-like"/>
</dbReference>
<dbReference type="Proteomes" id="UP000811609">
    <property type="component" value="Chromosome 4"/>
</dbReference>
<evidence type="ECO:0000256" key="3">
    <source>
        <dbReference type="ARBA" id="ARBA00022448"/>
    </source>
</evidence>